<reference evidence="10 11" key="2">
    <citation type="submission" date="2020-07" db="EMBL/GenBank/DDBJ databases">
        <title>Genome assembly of wild tea tree DASZ reveals pedigree and selection history of tea varieties.</title>
        <authorList>
            <person name="Zhang W."/>
        </authorList>
    </citation>
    <scope>NUCLEOTIDE SEQUENCE [LARGE SCALE GENOMIC DNA]</scope>
    <source>
        <strain evidence="11">cv. G240</strain>
        <tissue evidence="10">Leaf</tissue>
    </source>
</reference>
<dbReference type="GO" id="GO:0000981">
    <property type="term" value="F:DNA-binding transcription factor activity, RNA polymerase II-specific"/>
    <property type="evidence" value="ECO:0007669"/>
    <property type="project" value="TreeGrafter"/>
</dbReference>
<proteinExistence type="predicted"/>
<keyword evidence="6" id="KW-0539">Nucleus</keyword>
<evidence type="ECO:0000259" key="8">
    <source>
        <dbReference type="PROSITE" id="PS50090"/>
    </source>
</evidence>
<evidence type="ECO:0000256" key="5">
    <source>
        <dbReference type="ARBA" id="ARBA00023163"/>
    </source>
</evidence>
<keyword evidence="11" id="KW-1185">Reference proteome</keyword>
<feature type="domain" description="HTH myb-type" evidence="9">
    <location>
        <begin position="71"/>
        <end position="120"/>
    </location>
</feature>
<organism evidence="10 11">
    <name type="scientific">Camellia sinensis</name>
    <name type="common">Tea plant</name>
    <name type="synonym">Thea sinensis</name>
    <dbReference type="NCBI Taxonomy" id="4442"/>
    <lineage>
        <taxon>Eukaryota</taxon>
        <taxon>Viridiplantae</taxon>
        <taxon>Streptophyta</taxon>
        <taxon>Embryophyta</taxon>
        <taxon>Tracheophyta</taxon>
        <taxon>Spermatophyta</taxon>
        <taxon>Magnoliopsida</taxon>
        <taxon>eudicotyledons</taxon>
        <taxon>Gunneridae</taxon>
        <taxon>Pentapetalae</taxon>
        <taxon>asterids</taxon>
        <taxon>Ericales</taxon>
        <taxon>Theaceae</taxon>
        <taxon>Camellia</taxon>
    </lineage>
</organism>
<protein>
    <submittedName>
        <fullName evidence="10">Uncharacterized protein</fullName>
    </submittedName>
</protein>
<dbReference type="SMART" id="SM00717">
    <property type="entry name" value="SANT"/>
    <property type="match status" value="2"/>
</dbReference>
<keyword evidence="3" id="KW-0805">Transcription regulation</keyword>
<keyword evidence="4" id="KW-0238">DNA-binding</keyword>
<reference evidence="11" key="1">
    <citation type="journal article" date="2020" name="Nat. Commun.">
        <title>Genome assembly of wild tea tree DASZ reveals pedigree and selection history of tea varieties.</title>
        <authorList>
            <person name="Zhang W."/>
            <person name="Zhang Y."/>
            <person name="Qiu H."/>
            <person name="Guo Y."/>
            <person name="Wan H."/>
            <person name="Zhang X."/>
            <person name="Scossa F."/>
            <person name="Alseekh S."/>
            <person name="Zhang Q."/>
            <person name="Wang P."/>
            <person name="Xu L."/>
            <person name="Schmidt M.H."/>
            <person name="Jia X."/>
            <person name="Li D."/>
            <person name="Zhu A."/>
            <person name="Guo F."/>
            <person name="Chen W."/>
            <person name="Ni D."/>
            <person name="Usadel B."/>
            <person name="Fernie A.R."/>
            <person name="Wen W."/>
        </authorList>
    </citation>
    <scope>NUCLEOTIDE SEQUENCE [LARGE SCALE GENOMIC DNA]</scope>
    <source>
        <strain evidence="11">cv. G240</strain>
    </source>
</reference>
<dbReference type="CDD" id="cd00167">
    <property type="entry name" value="SANT"/>
    <property type="match status" value="2"/>
</dbReference>
<comment type="subcellular location">
    <subcellularLocation>
        <location evidence="1">Nucleus</location>
    </subcellularLocation>
</comment>
<dbReference type="AlphaFoldDB" id="A0A7J7HIH5"/>
<dbReference type="PROSITE" id="PS51294">
    <property type="entry name" value="HTH_MYB"/>
    <property type="match status" value="2"/>
</dbReference>
<dbReference type="Pfam" id="PF00249">
    <property type="entry name" value="Myb_DNA-binding"/>
    <property type="match status" value="2"/>
</dbReference>
<dbReference type="InterPro" id="IPR017930">
    <property type="entry name" value="Myb_dom"/>
</dbReference>
<feature type="domain" description="Myb-like" evidence="8">
    <location>
        <begin position="14"/>
        <end position="65"/>
    </location>
</feature>
<evidence type="ECO:0000313" key="11">
    <source>
        <dbReference type="Proteomes" id="UP000593564"/>
    </source>
</evidence>
<dbReference type="Proteomes" id="UP000593564">
    <property type="component" value="Unassembled WGS sequence"/>
</dbReference>
<evidence type="ECO:0000259" key="9">
    <source>
        <dbReference type="PROSITE" id="PS51294"/>
    </source>
</evidence>
<gene>
    <name evidence="10" type="ORF">HYC85_009728</name>
</gene>
<evidence type="ECO:0000256" key="3">
    <source>
        <dbReference type="ARBA" id="ARBA00023015"/>
    </source>
</evidence>
<dbReference type="PROSITE" id="PS50090">
    <property type="entry name" value="MYB_LIKE"/>
    <property type="match status" value="2"/>
</dbReference>
<dbReference type="EMBL" id="JACBKZ010000004">
    <property type="protein sequence ID" value="KAF5951784.1"/>
    <property type="molecule type" value="Genomic_DNA"/>
</dbReference>
<name>A0A7J7HIH5_CAMSI</name>
<feature type="domain" description="HTH myb-type" evidence="9">
    <location>
        <begin position="14"/>
        <end position="69"/>
    </location>
</feature>
<dbReference type="InterPro" id="IPR009057">
    <property type="entry name" value="Homeodomain-like_sf"/>
</dbReference>
<dbReference type="GO" id="GO:0000978">
    <property type="term" value="F:RNA polymerase II cis-regulatory region sequence-specific DNA binding"/>
    <property type="evidence" value="ECO:0007669"/>
    <property type="project" value="TreeGrafter"/>
</dbReference>
<dbReference type="Gene3D" id="1.10.10.60">
    <property type="entry name" value="Homeodomain-like"/>
    <property type="match status" value="2"/>
</dbReference>
<evidence type="ECO:0000256" key="7">
    <source>
        <dbReference type="SAM" id="MobiDB-lite"/>
    </source>
</evidence>
<dbReference type="InterPro" id="IPR001005">
    <property type="entry name" value="SANT/Myb"/>
</dbReference>
<feature type="region of interest" description="Disordered" evidence="7">
    <location>
        <begin position="221"/>
        <end position="251"/>
    </location>
</feature>
<feature type="compositionally biased region" description="Polar residues" evidence="7">
    <location>
        <begin position="228"/>
        <end position="249"/>
    </location>
</feature>
<sequence>MENRSWVMEATQKDVDRIKGPWSTEEDESLQKLVQRHGARNWSLISRFIPGRSGKSCRLRWCNQLSPEVEHRAFSPEEDDLILRAHARFGNKWATISRLLNGRTDNAVKNHWNSTLKRKFPAAMLEGDAGGGGSGDERGGQVIRRLESGDVTVGINSESTSASASDASDSSLQVISQMNVNSNLFRPIARPVESTPVSEMVIPPPPPTALTLSLFGDSHPYEIHDKNYSPSPSSVTQPSHSRSQSTEFGPSTAAVVEKPMFSTEFLNVMQEMIKKEVRSYLSRGLDQSGMEGSVRNAGVKRIGISRID</sequence>
<dbReference type="InterPro" id="IPR050560">
    <property type="entry name" value="MYB_TF"/>
</dbReference>
<dbReference type="SUPFAM" id="SSF46689">
    <property type="entry name" value="Homeodomain-like"/>
    <property type="match status" value="1"/>
</dbReference>
<evidence type="ECO:0000313" key="10">
    <source>
        <dbReference type="EMBL" id="KAF5951784.1"/>
    </source>
</evidence>
<evidence type="ECO:0000256" key="4">
    <source>
        <dbReference type="ARBA" id="ARBA00023125"/>
    </source>
</evidence>
<keyword evidence="5" id="KW-0804">Transcription</keyword>
<evidence type="ECO:0000256" key="1">
    <source>
        <dbReference type="ARBA" id="ARBA00004123"/>
    </source>
</evidence>
<keyword evidence="2" id="KW-0677">Repeat</keyword>
<dbReference type="PANTHER" id="PTHR45614:SF295">
    <property type="entry name" value="SUCROSE RESPONSIVE ELEMENT BINDING PROTEIN"/>
    <property type="match status" value="1"/>
</dbReference>
<comment type="caution">
    <text evidence="10">The sequence shown here is derived from an EMBL/GenBank/DDBJ whole genome shotgun (WGS) entry which is preliminary data.</text>
</comment>
<dbReference type="FunFam" id="1.10.10.60:FF:000344">
    <property type="entry name" value="Transcription factor MYB44"/>
    <property type="match status" value="1"/>
</dbReference>
<feature type="domain" description="Myb-like" evidence="8">
    <location>
        <begin position="66"/>
        <end position="116"/>
    </location>
</feature>
<accession>A0A7J7HIH5</accession>
<dbReference type="FunFam" id="1.10.10.60:FF:000060">
    <property type="entry name" value="MYB transcription factor"/>
    <property type="match status" value="1"/>
</dbReference>
<dbReference type="GO" id="GO:0005634">
    <property type="term" value="C:nucleus"/>
    <property type="evidence" value="ECO:0007669"/>
    <property type="project" value="UniProtKB-SubCell"/>
</dbReference>
<dbReference type="PANTHER" id="PTHR45614">
    <property type="entry name" value="MYB PROTEIN-RELATED"/>
    <property type="match status" value="1"/>
</dbReference>
<evidence type="ECO:0000256" key="6">
    <source>
        <dbReference type="ARBA" id="ARBA00023242"/>
    </source>
</evidence>
<evidence type="ECO:0000256" key="2">
    <source>
        <dbReference type="ARBA" id="ARBA00022737"/>
    </source>
</evidence>